<dbReference type="PANTHER" id="PTHR35497:SF1">
    <property type="entry name" value="ACYL-UDP-N-ACETYLGLUCOSAMINE O-ACYLTRANSFERASE"/>
    <property type="match status" value="1"/>
</dbReference>
<keyword evidence="2" id="KW-1185">Reference proteome</keyword>
<protein>
    <submittedName>
        <fullName evidence="1">Uncharacterized protein</fullName>
    </submittedName>
</protein>
<evidence type="ECO:0000313" key="2">
    <source>
        <dbReference type="Proteomes" id="UP001443914"/>
    </source>
</evidence>
<organism evidence="1 2">
    <name type="scientific">Saponaria officinalis</name>
    <name type="common">Common soapwort</name>
    <name type="synonym">Lychnis saponaria</name>
    <dbReference type="NCBI Taxonomy" id="3572"/>
    <lineage>
        <taxon>Eukaryota</taxon>
        <taxon>Viridiplantae</taxon>
        <taxon>Streptophyta</taxon>
        <taxon>Embryophyta</taxon>
        <taxon>Tracheophyta</taxon>
        <taxon>Spermatophyta</taxon>
        <taxon>Magnoliopsida</taxon>
        <taxon>eudicotyledons</taxon>
        <taxon>Gunneridae</taxon>
        <taxon>Pentapetalae</taxon>
        <taxon>Caryophyllales</taxon>
        <taxon>Caryophyllaceae</taxon>
        <taxon>Caryophylleae</taxon>
        <taxon>Saponaria</taxon>
    </lineage>
</organism>
<dbReference type="AlphaFoldDB" id="A0AAW1JMT8"/>
<evidence type="ECO:0000313" key="1">
    <source>
        <dbReference type="EMBL" id="KAK9705171.1"/>
    </source>
</evidence>
<gene>
    <name evidence="1" type="ORF">RND81_07G038200</name>
</gene>
<sequence>MFLFTVRTRNFACLWPMYQPVCFQLFIHCFLFVHSDSKDASETPNNQCDISGEDSQGSNSTASSALLLHHYDDRLLHSEIISRKSLRRELRRHQRMASEIMCDICQQKMLPGTDVAALLNLKTGKLACSSRNVHGIRYSLRNAFRKGFACFEILRQVRWWDRC</sequence>
<dbReference type="PANTHER" id="PTHR35497">
    <property type="entry name" value="ACYL-UDP-N-ACETYLGLUCOSAMINE O-ACYLTRANSFERASE"/>
    <property type="match status" value="1"/>
</dbReference>
<proteinExistence type="predicted"/>
<comment type="caution">
    <text evidence="1">The sequence shown here is derived from an EMBL/GenBank/DDBJ whole genome shotgun (WGS) entry which is preliminary data.</text>
</comment>
<reference evidence="1" key="1">
    <citation type="submission" date="2024-03" db="EMBL/GenBank/DDBJ databases">
        <title>WGS assembly of Saponaria officinalis var. Norfolk2.</title>
        <authorList>
            <person name="Jenkins J."/>
            <person name="Shu S."/>
            <person name="Grimwood J."/>
            <person name="Barry K."/>
            <person name="Goodstein D."/>
            <person name="Schmutz J."/>
            <person name="Leebens-Mack J."/>
            <person name="Osbourn A."/>
        </authorList>
    </citation>
    <scope>NUCLEOTIDE SEQUENCE [LARGE SCALE GENOMIC DNA]</scope>
    <source>
        <strain evidence="1">JIC</strain>
    </source>
</reference>
<dbReference type="EMBL" id="JBDFQZ010000007">
    <property type="protein sequence ID" value="KAK9705171.1"/>
    <property type="molecule type" value="Genomic_DNA"/>
</dbReference>
<name>A0AAW1JMT8_SAPOF</name>
<dbReference type="Proteomes" id="UP001443914">
    <property type="component" value="Unassembled WGS sequence"/>
</dbReference>
<accession>A0AAW1JMT8</accession>